<dbReference type="SUPFAM" id="SSF47336">
    <property type="entry name" value="ACP-like"/>
    <property type="match status" value="2"/>
</dbReference>
<dbReference type="InterPro" id="IPR001242">
    <property type="entry name" value="Condensation_dom"/>
</dbReference>
<keyword evidence="6" id="KW-0436">Ligase</keyword>
<dbReference type="CDD" id="cd19535">
    <property type="entry name" value="Cyc_NRPS"/>
    <property type="match status" value="1"/>
</dbReference>
<evidence type="ECO:0000256" key="5">
    <source>
        <dbReference type="ARBA" id="ARBA00022553"/>
    </source>
</evidence>
<dbReference type="InterPro" id="IPR057737">
    <property type="entry name" value="Condensation_MtbB-like"/>
</dbReference>
<comment type="cofactor">
    <cofactor evidence="1">
        <name>pantetheine 4'-phosphate</name>
        <dbReference type="ChEBI" id="CHEBI:47942"/>
    </cofactor>
</comment>
<comment type="pathway">
    <text evidence="2">Siderophore biosynthesis.</text>
</comment>
<dbReference type="CDD" id="cd05930">
    <property type="entry name" value="A_NRPS"/>
    <property type="match status" value="1"/>
</dbReference>
<organism evidence="9 10">
    <name type="scientific">Cytobacillus pseudoceanisediminis</name>
    <dbReference type="NCBI Taxonomy" id="3051614"/>
    <lineage>
        <taxon>Bacteria</taxon>
        <taxon>Bacillati</taxon>
        <taxon>Bacillota</taxon>
        <taxon>Bacilli</taxon>
        <taxon>Bacillales</taxon>
        <taxon>Bacillaceae</taxon>
        <taxon>Cytobacillus</taxon>
    </lineage>
</organism>
<feature type="region of interest" description="Disordered" evidence="7">
    <location>
        <begin position="2625"/>
        <end position="2657"/>
    </location>
</feature>
<dbReference type="NCBIfam" id="TIGR01733">
    <property type="entry name" value="AA-adenyl-dom"/>
    <property type="match status" value="2"/>
</dbReference>
<dbReference type="PANTHER" id="PTHR45527:SF10">
    <property type="entry name" value="PYOCHELIN SYNTHASE PCHF"/>
    <property type="match status" value="1"/>
</dbReference>
<evidence type="ECO:0000259" key="8">
    <source>
        <dbReference type="PROSITE" id="PS50075"/>
    </source>
</evidence>
<evidence type="ECO:0000256" key="7">
    <source>
        <dbReference type="SAM" id="MobiDB-lite"/>
    </source>
</evidence>
<keyword evidence="4" id="KW-0596">Phosphopantetheine</keyword>
<dbReference type="SUPFAM" id="SSF56801">
    <property type="entry name" value="Acetyl-CoA synthetase-like"/>
    <property type="match status" value="2"/>
</dbReference>
<dbReference type="Pfam" id="PF00550">
    <property type="entry name" value="PP-binding"/>
    <property type="match status" value="2"/>
</dbReference>
<evidence type="ECO:0000313" key="10">
    <source>
        <dbReference type="Proteomes" id="UP001472074"/>
    </source>
</evidence>
<reference evidence="9 10" key="1">
    <citation type="submission" date="2024-04" db="EMBL/GenBank/DDBJ databases">
        <title>Screening of coral probiotics and analysis of their probiotic properties.</title>
        <authorList>
            <person name="Wang S."/>
        </authorList>
    </citation>
    <scope>NUCLEOTIDE SEQUENCE [LARGE SCALE GENOMIC DNA]</scope>
    <source>
        <strain evidence="9 10">GXU-Z9</strain>
    </source>
</reference>
<feature type="compositionally biased region" description="Basic residues" evidence="7">
    <location>
        <begin position="2642"/>
        <end position="2651"/>
    </location>
</feature>
<dbReference type="CDD" id="cd12114">
    <property type="entry name" value="A_NRPS_TlmIV_like"/>
    <property type="match status" value="1"/>
</dbReference>
<dbReference type="PANTHER" id="PTHR45527">
    <property type="entry name" value="NONRIBOSOMAL PEPTIDE SYNTHETASE"/>
    <property type="match status" value="1"/>
</dbReference>
<dbReference type="RefSeq" id="WP_342026024.1">
    <property type="nucleotide sequence ID" value="NZ_CP151651.1"/>
</dbReference>
<name>A0ABZ2ZPA1_9BACI</name>
<dbReference type="InterPro" id="IPR009081">
    <property type="entry name" value="PP-bd_ACP"/>
</dbReference>
<dbReference type="InterPro" id="IPR023213">
    <property type="entry name" value="CAT-like_dom_sf"/>
</dbReference>
<dbReference type="Gene3D" id="3.40.50.980">
    <property type="match status" value="4"/>
</dbReference>
<dbReference type="CDD" id="cd19531">
    <property type="entry name" value="LCL_NRPS-like"/>
    <property type="match status" value="2"/>
</dbReference>
<keyword evidence="5" id="KW-0597">Phosphoprotein</keyword>
<comment type="similarity">
    <text evidence="3">Belongs to the ATP-dependent AMP-binding enzyme family.</text>
</comment>
<evidence type="ECO:0000313" key="9">
    <source>
        <dbReference type="EMBL" id="WZP09061.1"/>
    </source>
</evidence>
<evidence type="ECO:0000256" key="6">
    <source>
        <dbReference type="ARBA" id="ARBA00022598"/>
    </source>
</evidence>
<proteinExistence type="inferred from homology"/>
<keyword evidence="10" id="KW-1185">Reference proteome</keyword>
<dbReference type="InterPro" id="IPR036736">
    <property type="entry name" value="ACP-like_sf"/>
</dbReference>
<evidence type="ECO:0000256" key="3">
    <source>
        <dbReference type="ARBA" id="ARBA00006432"/>
    </source>
</evidence>
<dbReference type="EMBL" id="CP151651">
    <property type="protein sequence ID" value="WZP09061.1"/>
    <property type="molecule type" value="Genomic_DNA"/>
</dbReference>
<feature type="domain" description="Carrier" evidence="8">
    <location>
        <begin position="1015"/>
        <end position="1090"/>
    </location>
</feature>
<dbReference type="InterPro" id="IPR000873">
    <property type="entry name" value="AMP-dep_synth/lig_dom"/>
</dbReference>
<dbReference type="InterPro" id="IPR025110">
    <property type="entry name" value="AMP-bd_C"/>
</dbReference>
<sequence length="2657" mass="303902">MRDVKKSLESLSPEKRALLELLRKEKRQQEQQKQVIRRRPDRNLYPLSQSQKSLWIADQVEPNSSLYNISSGLRLKGTLDIEALERALTEVLKRHESLRARFTSVEGKPVQTIGKVDKFELPKIDLRTLPAVKLNSRMIELVEEEIKRSFNLNLGPLVRGLLICLEEEEYVLILTTHHIASDAWSRVVFTRELISAYKSFSKGEPLILPMQELQYADYAHWQHEFLKSDKMAKNIKYWKQKMAYSPPLLELPTDFSRPPVQNNKGARHNFIVSREKVQLLKELGRTQGATLFMTLLATFQVLLLHYSGKKDIIVGTPVANRNRQEIESMIGFFVNTLAIRVDLSKGPTFNELLQQVKEVALEAFEHQDLPFEKLVEIVQPKRSQSYHPLFQVFFDMDNVPDISIELPDLNIASLDFDRSTSKFDLSLYAKEKEDGLYLTFEYSTNLFEAKTIERMGRHFQNLINSIIKSPNQEIGTFSLIDQEEQERLFRKWKGQSYEISDNIGIHHLFEDQVTKTPEGIAVSFGERKLTYRELNIEANRLANALQKRGVRPGEMIAICVEKSLEMAIGILAIWKSGAVHVPLDPYYPQSRLEMMIEETMPSILLTQQHLYDRFSNFSTEVLKLDEYPSFYKNEEVTIPELEVKGGQPAYITFTSGSTGRPKGVMATHQGPVNYLNFIKKNYHLESSDIVLQLASFSFDASIRDLIGPLTAGAQVVILPHQDILDTNKLLKIIQEKKITRVLSMVPTHLNNLIQVASEIKWKNNSLKTILLSGEVLYSALASKASEVFPSASIVNQYGPTECTMTSSYYPIQDVQSSLGTVPIGRPIFNTNYYLLNSHMQPVPMGVPGELYIGGKGVSSGYYNQEELTNEKFVENPLSKNEKLFRTGDIVRLRSDGNFEFLGRHDSQVKLRGIRIELGEIESTLLEHESIENAVVILAEGQDGDKQLIAFYVKDSENYNISDLRLFLKDRLPEYMVPGIFTELKNFPLNPNGKIDRKALHSTDYLIQKLESKYIAPETEMEEKLASIWADVLNVENVGIMDNFFEIGGHSLLASQLIARVRQEFNVDIPLRILFDYSDIRNMARIIEEIRISDDQETLITQKLPIITPDLENVDKPFPMTDIQQAYWVGRNDSYELGNIATHSYMELEVINLDLNRLNNALNKLIERHGMLRAVLTPEGEQRILKEVPYYKIQVLNLHGLQGSIVEKRLEEIREKLSHQVLKLEQWPMFDIRATILDNNKTMLHISTDSFVSDAWSRRIMGRELFYIYQNPSAVLKPLELSFRDYVLAEQDIRNSKFYERAKAYWIQRLPDLPLAPELPIKVAPESLIKPHFVRRSACLEPSVWQRLRTKAAKAGLTPSGFILAAYAAVLGKWSKTQRFSINLTLFNRLPLHEQVNEIVGDFTSSILFAVDNEPGSFEYQARKIQQQLFNDIDYSAFSGVQVLRELNRRESGKGGMRAAMPIVLTSTLIDYQNGESNETFPSLWKENMDVGISQTPQVYLDHAVSERDGALLFRWDVVEEIFPDGMIQDMFDTYCSFLYQLADNDDAWHNISPELLPQYQKGLQDENNNTEGLVSNELLQTRFGEQVALRPQQVAIVSESHTLTYEELFRLSNQLGWKLREQGAKSNSLIAIVMEKGWEQAVAALGILQAGGAYLPIDPTLPKERLQYLLENGDVTIALTQTKWKDAIPWPSNIQISTVEDNDLSSYGETALEPVQSPEDLAYVIFTSGSTGEPKGVMIDHRGAVNTILDMNERFHVKPEDKVLAISALNFDLSVYDLFGMLAAGGTIVFPNAEGLRDPSHWSEVMKREGITVWNSAPALMEMLVDYADGKGEVLPESLRLALLSGDWIPVSLPTRLKDLVPDVKVISLGGATEASIWSILYPIEEVNLKWKSIPYGKPMRNQRFYVLNEKLEPCPTWVPGQLYIGGIGLAKGYWKDEAKTNASFIVHPVTGERLYKTGDTGCYLPDGNIEFMGREDFQVKIQGYRIELGEIESVLSQHNAVRNAVVQAVGSRSGNKKLVGYLVLEYPVDELTSEFQSYLHGRIPAYMIPMKFVSINEVPLSENGKVNRKLLPEPQFDSKGREVEGEVTQTEKKLIEVWKIALNLRNVDRMDNFFNVGGDSVIAIKLLARVNKLFGLKLSPRLLFENPSIAHLARKIDEIRSNKKVKDQIENVHLEKVSRKEKLPLSFGQQRLWDICKMDPNNSQYNIPVVIRLNGKLDLKSFRKALNKIIARHEILRTGFKSRLGKAELYITNELPLHMPLVDLSELPETKRIEEAMKLAEEEVRVPFVMEEPGLIRFKMLHIGKDDHIFVMTIHHIISDAWSIEVFLKDMLTFYRGFVEGNSPKYPELEIQYADFAKWQHEWLEGDEASRQLNYWKKQLSGTLELLNLPISQERKRNNHFIGGRKIVQLSQENSEKFHSIFKSEGSTLFMAILSVFNIWLYRYTKQEDFIVSTSISNRKGEAEGELIGFFLNNLALRNDISGDPNFYQLLARVKEVALSAYANQDIPFERVAEQVNINRKEVQSPLTQVVFGLRNHPLRSLEMSGLQMQQLDVYRGSAKFELEMQLVNTSEGRIQGYLEYNAELFEEKRIEEMVEEFHKIANMVADNPNLKVKAIVNSLVEEEANRRKSERKQKEEEKRKKLLGKKQRKIQFTTN</sequence>
<dbReference type="Pfam" id="PF13193">
    <property type="entry name" value="AMP-binding_C"/>
    <property type="match status" value="2"/>
</dbReference>
<evidence type="ECO:0000256" key="2">
    <source>
        <dbReference type="ARBA" id="ARBA00004924"/>
    </source>
</evidence>
<dbReference type="Gene3D" id="2.30.38.10">
    <property type="entry name" value="Luciferase, Domain 3"/>
    <property type="match status" value="2"/>
</dbReference>
<dbReference type="PROSITE" id="PS50075">
    <property type="entry name" value="CARRIER"/>
    <property type="match status" value="2"/>
</dbReference>
<accession>A0ABZ2ZPA1</accession>
<dbReference type="InterPro" id="IPR020806">
    <property type="entry name" value="PKS_PP-bd"/>
</dbReference>
<feature type="compositionally biased region" description="Basic and acidic residues" evidence="7">
    <location>
        <begin position="2625"/>
        <end position="2641"/>
    </location>
</feature>
<dbReference type="Proteomes" id="UP001472074">
    <property type="component" value="Chromosome"/>
</dbReference>
<dbReference type="Pfam" id="PF00668">
    <property type="entry name" value="Condensation"/>
    <property type="match status" value="3"/>
</dbReference>
<feature type="domain" description="Carrier" evidence="8">
    <location>
        <begin position="2086"/>
        <end position="2161"/>
    </location>
</feature>
<dbReference type="Pfam" id="PF00501">
    <property type="entry name" value="AMP-binding"/>
    <property type="match status" value="2"/>
</dbReference>
<dbReference type="SUPFAM" id="SSF52777">
    <property type="entry name" value="CoA-dependent acyltransferases"/>
    <property type="match status" value="6"/>
</dbReference>
<dbReference type="Gene3D" id="1.10.1200.10">
    <property type="entry name" value="ACP-like"/>
    <property type="match status" value="2"/>
</dbReference>
<dbReference type="SMART" id="SM00823">
    <property type="entry name" value="PKS_PP"/>
    <property type="match status" value="2"/>
</dbReference>
<dbReference type="InterPro" id="IPR045851">
    <property type="entry name" value="AMP-bd_C_sf"/>
</dbReference>
<evidence type="ECO:0000256" key="1">
    <source>
        <dbReference type="ARBA" id="ARBA00001957"/>
    </source>
</evidence>
<evidence type="ECO:0000256" key="4">
    <source>
        <dbReference type="ARBA" id="ARBA00022450"/>
    </source>
</evidence>
<dbReference type="NCBIfam" id="NF003417">
    <property type="entry name" value="PRK04813.1"/>
    <property type="match status" value="2"/>
</dbReference>
<gene>
    <name evidence="9" type="ORF">AADC60_08035</name>
</gene>
<dbReference type="Gene3D" id="3.30.559.10">
    <property type="entry name" value="Chloramphenicol acetyltransferase-like domain"/>
    <property type="match status" value="3"/>
</dbReference>
<dbReference type="PROSITE" id="PS00455">
    <property type="entry name" value="AMP_BINDING"/>
    <property type="match status" value="2"/>
</dbReference>
<dbReference type="InterPro" id="IPR010071">
    <property type="entry name" value="AA_adenyl_dom"/>
</dbReference>
<protein>
    <submittedName>
        <fullName evidence="9">Amino acid adenylation domain-containing protein</fullName>
    </submittedName>
</protein>
<dbReference type="InterPro" id="IPR020845">
    <property type="entry name" value="AMP-binding_CS"/>
</dbReference>
<dbReference type="Gene3D" id="3.30.559.30">
    <property type="entry name" value="Nonribosomal peptide synthetase, condensation domain"/>
    <property type="match status" value="3"/>
</dbReference>
<dbReference type="Gene3D" id="3.30.300.30">
    <property type="match status" value="2"/>
</dbReference>